<sequence>MDLSRKLLNKKLCHTLLKYHRFIRAPSLASFSTSRPKSAQITVRDALNAAMDEEMEKDEKG</sequence>
<evidence type="ECO:0000313" key="1">
    <source>
        <dbReference type="EMBL" id="KFM72765.1"/>
    </source>
</evidence>
<name>A0A087U5X6_STEMI</name>
<organism evidence="1 2">
    <name type="scientific">Stegodyphus mimosarum</name>
    <name type="common">African social velvet spider</name>
    <dbReference type="NCBI Taxonomy" id="407821"/>
    <lineage>
        <taxon>Eukaryota</taxon>
        <taxon>Metazoa</taxon>
        <taxon>Ecdysozoa</taxon>
        <taxon>Arthropoda</taxon>
        <taxon>Chelicerata</taxon>
        <taxon>Arachnida</taxon>
        <taxon>Araneae</taxon>
        <taxon>Araneomorphae</taxon>
        <taxon>Entelegynae</taxon>
        <taxon>Eresoidea</taxon>
        <taxon>Eresidae</taxon>
        <taxon>Stegodyphus</taxon>
    </lineage>
</organism>
<dbReference type="EMBL" id="KK118339">
    <property type="protein sequence ID" value="KFM72765.1"/>
    <property type="molecule type" value="Genomic_DNA"/>
</dbReference>
<keyword evidence="2" id="KW-1185">Reference proteome</keyword>
<dbReference type="AlphaFoldDB" id="A0A087U5X6"/>
<gene>
    <name evidence="1" type="ORF">X975_12598</name>
</gene>
<reference evidence="1 2" key="1">
    <citation type="submission" date="2013-11" db="EMBL/GenBank/DDBJ databases">
        <title>Genome sequencing of Stegodyphus mimosarum.</title>
        <authorList>
            <person name="Bechsgaard J."/>
        </authorList>
    </citation>
    <scope>NUCLEOTIDE SEQUENCE [LARGE SCALE GENOMIC DNA]</scope>
</reference>
<feature type="non-terminal residue" evidence="1">
    <location>
        <position position="61"/>
    </location>
</feature>
<evidence type="ECO:0000313" key="2">
    <source>
        <dbReference type="Proteomes" id="UP000054359"/>
    </source>
</evidence>
<accession>A0A087U5X6</accession>
<dbReference type="OrthoDB" id="10266385at2759"/>
<dbReference type="Proteomes" id="UP000054359">
    <property type="component" value="Unassembled WGS sequence"/>
</dbReference>
<protein>
    <submittedName>
        <fullName evidence="1">Uncharacterized protein</fullName>
    </submittedName>
</protein>
<proteinExistence type="predicted"/>